<evidence type="ECO:0000256" key="5">
    <source>
        <dbReference type="SAM" id="Phobius"/>
    </source>
</evidence>
<dbReference type="InterPro" id="IPR006703">
    <property type="entry name" value="G_AIG1"/>
</dbReference>
<dbReference type="InterPro" id="IPR045058">
    <property type="entry name" value="GIMA/IAN/Toc"/>
</dbReference>
<organism evidence="7 8">
    <name type="scientific">Sphenodon punctatus</name>
    <name type="common">Tuatara</name>
    <name type="synonym">Hatteria punctata</name>
    <dbReference type="NCBI Taxonomy" id="8508"/>
    <lineage>
        <taxon>Eukaryota</taxon>
        <taxon>Metazoa</taxon>
        <taxon>Chordata</taxon>
        <taxon>Craniata</taxon>
        <taxon>Vertebrata</taxon>
        <taxon>Euteleostomi</taxon>
        <taxon>Lepidosauria</taxon>
        <taxon>Sphenodontia</taxon>
        <taxon>Sphenodontidae</taxon>
        <taxon>Sphenodon</taxon>
    </lineage>
</organism>
<dbReference type="PANTHER" id="PTHR10903">
    <property type="entry name" value="GTPASE, IMAP FAMILY MEMBER-RELATED"/>
    <property type="match status" value="1"/>
</dbReference>
<evidence type="ECO:0000256" key="1">
    <source>
        <dbReference type="ARBA" id="ARBA00008535"/>
    </source>
</evidence>
<evidence type="ECO:0000256" key="2">
    <source>
        <dbReference type="ARBA" id="ARBA00022741"/>
    </source>
</evidence>
<dbReference type="Pfam" id="PF04548">
    <property type="entry name" value="AIG1"/>
    <property type="match status" value="1"/>
</dbReference>
<feature type="compositionally biased region" description="Polar residues" evidence="4">
    <location>
        <begin position="1"/>
        <end position="10"/>
    </location>
</feature>
<proteinExistence type="inferred from homology"/>
<keyword evidence="5" id="KW-0472">Membrane</keyword>
<keyword evidence="2" id="KW-0547">Nucleotide-binding</keyword>
<dbReference type="Proteomes" id="UP000694392">
    <property type="component" value="Unplaced"/>
</dbReference>
<comment type="similarity">
    <text evidence="1">Belongs to the TRAFAC class TrmE-Era-EngA-EngB-Septin-like GTPase superfamily. AIG1/Toc34/Toc159-like paraseptin GTPase family. IAN subfamily.</text>
</comment>
<dbReference type="Ensembl" id="ENSSPUT00000013645.1">
    <property type="protein sequence ID" value="ENSSPUP00000012792.1"/>
    <property type="gene ID" value="ENSSPUG00000009848.1"/>
</dbReference>
<evidence type="ECO:0000313" key="7">
    <source>
        <dbReference type="Ensembl" id="ENSSPUP00000012792.1"/>
    </source>
</evidence>
<dbReference type="InterPro" id="IPR027417">
    <property type="entry name" value="P-loop_NTPase"/>
</dbReference>
<dbReference type="SUPFAM" id="SSF52540">
    <property type="entry name" value="P-loop containing nucleoside triphosphate hydrolases"/>
    <property type="match status" value="1"/>
</dbReference>
<dbReference type="AlphaFoldDB" id="A0A8D0GVR3"/>
<reference evidence="7" key="1">
    <citation type="submission" date="2025-08" db="UniProtKB">
        <authorList>
            <consortium name="Ensembl"/>
        </authorList>
    </citation>
    <scope>IDENTIFICATION</scope>
</reference>
<feature type="transmembrane region" description="Helical" evidence="5">
    <location>
        <begin position="261"/>
        <end position="285"/>
    </location>
</feature>
<dbReference type="GO" id="GO:0005525">
    <property type="term" value="F:GTP binding"/>
    <property type="evidence" value="ECO:0007669"/>
    <property type="project" value="UniProtKB-KW"/>
</dbReference>
<name>A0A8D0GVR3_SPHPU</name>
<dbReference type="OMA" id="HKGAHYS"/>
<dbReference type="PANTHER" id="PTHR10903:SF73">
    <property type="entry name" value="GTPASE IMAP FAMILY MEMBER 8"/>
    <property type="match status" value="1"/>
</dbReference>
<evidence type="ECO:0000313" key="8">
    <source>
        <dbReference type="Proteomes" id="UP000694392"/>
    </source>
</evidence>
<evidence type="ECO:0000256" key="3">
    <source>
        <dbReference type="ARBA" id="ARBA00023134"/>
    </source>
</evidence>
<feature type="domain" description="AIG1-type G" evidence="6">
    <location>
        <begin position="27"/>
        <end position="230"/>
    </location>
</feature>
<dbReference type="CDD" id="cd01852">
    <property type="entry name" value="AIG1"/>
    <property type="match status" value="1"/>
</dbReference>
<evidence type="ECO:0000256" key="4">
    <source>
        <dbReference type="SAM" id="MobiDB-lite"/>
    </source>
</evidence>
<dbReference type="PROSITE" id="PS51720">
    <property type="entry name" value="G_AIG1"/>
    <property type="match status" value="1"/>
</dbReference>
<keyword evidence="8" id="KW-1185">Reference proteome</keyword>
<reference evidence="7" key="2">
    <citation type="submission" date="2025-09" db="UniProtKB">
        <authorList>
            <consortium name="Ensembl"/>
        </authorList>
    </citation>
    <scope>IDENTIFICATION</scope>
</reference>
<dbReference type="GeneTree" id="ENSGT00940000154844"/>
<keyword evidence="5" id="KW-0812">Transmembrane</keyword>
<keyword evidence="5" id="KW-1133">Transmembrane helix</keyword>
<protein>
    <recommendedName>
        <fullName evidence="6">AIG1-type G domain-containing protein</fullName>
    </recommendedName>
</protein>
<dbReference type="FunFam" id="3.40.50.300:FF:000366">
    <property type="entry name" value="GTPase, IMAP family member 2"/>
    <property type="match status" value="1"/>
</dbReference>
<evidence type="ECO:0000259" key="6">
    <source>
        <dbReference type="PROSITE" id="PS51720"/>
    </source>
</evidence>
<feature type="region of interest" description="Disordered" evidence="4">
    <location>
        <begin position="1"/>
        <end position="28"/>
    </location>
</feature>
<accession>A0A8D0GVR3</accession>
<sequence length="288" mass="32653">MSTYGSTEKTTGGEFKGQRHRPGDDNRSELRIILVGKTGGGKSATGNTILCRKEFVSKLGAKSVTVTCKKGRGRWKGHEVVVVDTPAIFDTKTYTEDMYREIRLCIMLSYPGPHALVLVTQLGRFTEEDQKAAKRVQNIFGVEATRHMIVLFTRKEDLATGSLHDYVRCSNNKDLKKLIEKCHGRYCAFNNKASRAEQDEQVSELMRMIQEMVVENEGQYYVNEMYLEVNLTDEKIRQCIEKNKIARKKAERTWSCTWNDVLVAIGVTLGIAAFAACAGLLWLYLNKY</sequence>
<dbReference type="Gene3D" id="3.40.50.300">
    <property type="entry name" value="P-loop containing nucleotide triphosphate hydrolases"/>
    <property type="match status" value="1"/>
</dbReference>
<keyword evidence="3" id="KW-0342">GTP-binding</keyword>